<evidence type="ECO:0000259" key="5">
    <source>
        <dbReference type="PROSITE" id="PS50931"/>
    </source>
</evidence>
<reference evidence="6 8" key="1">
    <citation type="submission" date="2016-02" db="EMBL/GenBank/DDBJ databases">
        <authorList>
            <person name="Wen L."/>
            <person name="He K."/>
            <person name="Yang H."/>
        </authorList>
    </citation>
    <scope>NUCLEOTIDE SEQUENCE [LARGE SCALE GENOMIC DNA]</scope>
    <source>
        <strain evidence="6">Trichococcus_R210</strain>
    </source>
</reference>
<keyword evidence="3 7" id="KW-0238">DNA-binding</keyword>
<organism evidence="6 8">
    <name type="scientific">Trichococcus ilyis</name>
    <dbReference type="NCBI Taxonomy" id="640938"/>
    <lineage>
        <taxon>Bacteria</taxon>
        <taxon>Bacillati</taxon>
        <taxon>Bacillota</taxon>
        <taxon>Bacilli</taxon>
        <taxon>Lactobacillales</taxon>
        <taxon>Carnobacteriaceae</taxon>
        <taxon>Trichococcus</taxon>
    </lineage>
</organism>
<evidence type="ECO:0000313" key="8">
    <source>
        <dbReference type="Proteomes" id="UP000076878"/>
    </source>
</evidence>
<dbReference type="Proteomes" id="UP000199280">
    <property type="component" value="Unassembled WGS sequence"/>
</dbReference>
<evidence type="ECO:0000256" key="2">
    <source>
        <dbReference type="ARBA" id="ARBA00023015"/>
    </source>
</evidence>
<dbReference type="PANTHER" id="PTHR30126">
    <property type="entry name" value="HTH-TYPE TRANSCRIPTIONAL REGULATOR"/>
    <property type="match status" value="1"/>
</dbReference>
<reference evidence="7 9" key="2">
    <citation type="submission" date="2016-10" db="EMBL/GenBank/DDBJ databases">
        <authorList>
            <person name="Varghese N."/>
            <person name="Submissions S."/>
        </authorList>
    </citation>
    <scope>NUCLEOTIDE SEQUENCE [LARGE SCALE GENOMIC DNA]</scope>
    <source>
        <strain evidence="7 9">DSM 22150</strain>
    </source>
</reference>
<keyword evidence="9" id="KW-1185">Reference proteome</keyword>
<dbReference type="GO" id="GO:0000976">
    <property type="term" value="F:transcription cis-regulatory region binding"/>
    <property type="evidence" value="ECO:0007669"/>
    <property type="project" value="TreeGrafter"/>
</dbReference>
<dbReference type="InterPro" id="IPR036388">
    <property type="entry name" value="WH-like_DNA-bd_sf"/>
</dbReference>
<dbReference type="RefSeq" id="WP_068623328.1">
    <property type="nucleotide sequence ID" value="NZ_FJNB01000014.1"/>
</dbReference>
<dbReference type="Gene3D" id="3.40.190.290">
    <property type="match status" value="1"/>
</dbReference>
<dbReference type="SUPFAM" id="SSF53850">
    <property type="entry name" value="Periplasmic binding protein-like II"/>
    <property type="match status" value="1"/>
</dbReference>
<name>A0A143YZV6_9LACT</name>
<dbReference type="InterPro" id="IPR036390">
    <property type="entry name" value="WH_DNA-bd_sf"/>
</dbReference>
<gene>
    <name evidence="7" type="ORF">SAMN05216375_12155</name>
    <name evidence="6" type="ORF">TR210_1954</name>
</gene>
<dbReference type="PRINTS" id="PR00039">
    <property type="entry name" value="HTHLYSR"/>
</dbReference>
<dbReference type="Pfam" id="PF03466">
    <property type="entry name" value="LysR_substrate"/>
    <property type="match status" value="1"/>
</dbReference>
<dbReference type="OrthoDB" id="9778774at2"/>
<sequence>MDERDFELLITLNETKNITHAADKLFISQSSLSKRIRAIEEELGICLMLRSRQGIHFTPEGEEVLRRSIEAADQLKRMRATLDAQKDYVCGTLRAGVSINYALYALPDVLADYCQRYPRVNTHVTTDQSRKLYVQMLNGTIDVAILRGEYEWKSNKLLLSRENMCVIRLVPDKDRRLQELPYIGRNSDAESEREMGQWMHENGLHPKNYSIHVDNLSTCVEMVKRGLGWAIVPEICLKDFDGHVEPLSFANGEPFVRSTYILYTEQALKLPQVKAFVDLIRKN</sequence>
<keyword evidence="4" id="KW-0804">Transcription</keyword>
<accession>A0A143YZV6</accession>
<dbReference type="GO" id="GO:0003700">
    <property type="term" value="F:DNA-binding transcription factor activity"/>
    <property type="evidence" value="ECO:0007669"/>
    <property type="project" value="InterPro"/>
</dbReference>
<dbReference type="PANTHER" id="PTHR30126:SF78">
    <property type="entry name" value="HTH LYSR-TYPE DOMAIN-CONTAINING PROTEIN"/>
    <property type="match status" value="1"/>
</dbReference>
<dbReference type="InterPro" id="IPR000847">
    <property type="entry name" value="LysR_HTH_N"/>
</dbReference>
<dbReference type="Pfam" id="PF00126">
    <property type="entry name" value="HTH_1"/>
    <property type="match status" value="1"/>
</dbReference>
<protein>
    <submittedName>
        <fullName evidence="7">DNA-binding transcriptional regulator, LysR family</fullName>
    </submittedName>
    <submittedName>
        <fullName evidence="6">Transcription regulator hth lysr</fullName>
    </submittedName>
</protein>
<dbReference type="Proteomes" id="UP000076878">
    <property type="component" value="Unassembled WGS sequence"/>
</dbReference>
<dbReference type="AlphaFoldDB" id="A0A143YZV6"/>
<keyword evidence="2" id="KW-0805">Transcription regulation</keyword>
<dbReference type="CDD" id="cd05466">
    <property type="entry name" value="PBP2_LTTR_substrate"/>
    <property type="match status" value="1"/>
</dbReference>
<dbReference type="InterPro" id="IPR005119">
    <property type="entry name" value="LysR_subst-bd"/>
</dbReference>
<dbReference type="EMBL" id="FJNB01000014">
    <property type="protein sequence ID" value="CZR02917.1"/>
    <property type="molecule type" value="Genomic_DNA"/>
</dbReference>
<evidence type="ECO:0000313" key="9">
    <source>
        <dbReference type="Proteomes" id="UP000199280"/>
    </source>
</evidence>
<dbReference type="EMBL" id="FNYT01000021">
    <property type="protein sequence ID" value="SEJ67491.1"/>
    <property type="molecule type" value="Genomic_DNA"/>
</dbReference>
<dbReference type="Gene3D" id="1.10.10.10">
    <property type="entry name" value="Winged helix-like DNA-binding domain superfamily/Winged helix DNA-binding domain"/>
    <property type="match status" value="1"/>
</dbReference>
<dbReference type="STRING" id="640938.TR210_1954"/>
<proteinExistence type="inferred from homology"/>
<evidence type="ECO:0000256" key="3">
    <source>
        <dbReference type="ARBA" id="ARBA00023125"/>
    </source>
</evidence>
<comment type="similarity">
    <text evidence="1">Belongs to the LysR transcriptional regulatory family.</text>
</comment>
<evidence type="ECO:0000313" key="6">
    <source>
        <dbReference type="EMBL" id="CZR02917.1"/>
    </source>
</evidence>
<evidence type="ECO:0000256" key="4">
    <source>
        <dbReference type="ARBA" id="ARBA00023163"/>
    </source>
</evidence>
<dbReference type="SUPFAM" id="SSF46785">
    <property type="entry name" value="Winged helix' DNA-binding domain"/>
    <property type="match status" value="1"/>
</dbReference>
<evidence type="ECO:0000256" key="1">
    <source>
        <dbReference type="ARBA" id="ARBA00009437"/>
    </source>
</evidence>
<feature type="domain" description="HTH lysR-type" evidence="5">
    <location>
        <begin position="1"/>
        <end position="58"/>
    </location>
</feature>
<dbReference type="PROSITE" id="PS50931">
    <property type="entry name" value="HTH_LYSR"/>
    <property type="match status" value="1"/>
</dbReference>
<evidence type="ECO:0000313" key="7">
    <source>
        <dbReference type="EMBL" id="SEJ67491.1"/>
    </source>
</evidence>